<keyword evidence="2" id="KW-0175">Coiled coil</keyword>
<sequence>MFTAWMEMCDQCEEARQYTYVEFPIHFVWDNDHKLWHKRQRGYSIGRIVNIHPTSGELYYLRILLNVVRGPKNFDEIKTVGGVILQDYKAACDARGLLDNDKEWHHAMNEANQWASPFQLRQLFVLLLIYCEVANTLRLWEHTWRSMSEDIPNKQRRAFGFPSMNFKEDELQHYTLIEIEQILHQHERSLMDFNDMPKPDLKVLKELGNSLWQQEQQYNVKEEEAEHHRLFNQLNKEQEKVYKAVLESIYNNMGKLFFLYGPGGTGKTFVYKTIISKLRSEKRIVLPVASSGIAALLLPGGRTAHSRFKIPLIVTEDSICDIKKGTMLAELLIKTDLIIWDEAPMSHRHTFEALDRTLRDLLSTEDCLACEKPFGGKTVLLGGDFRQILPVIRHGTRADTVLASISHSYVWNSCKVFMLETNMRLHHSETRFDAWLLTIGNGTAPTFETDDGIDEDDGEVVQVHHSFFLKPKGHELQQIIEAAYPQQQSSHTTLQYLTERAILTPRNEYVDEINAYMLAQVSGEVKEYLSSDSIGKADTVGEDYEAQYPVEYLNSLEFPGLPKHKINLKKRVPIMLLRNINQKEGMCNGTRMIVTNLGERVLEAEIVTGTHVGKKVLIPRIILSPPESEHPFTLRRRQFPVRVCYAMTINKSQGQSLKNVVLYLPTPVFSHGQLYIALSRVTSPNGLTILQGEHLKKDGVTNIVYKEIYNDLPKENGSNAIELQTVDPPSKPPIV</sequence>
<dbReference type="CDD" id="cd18809">
    <property type="entry name" value="SF1_C_RecD"/>
    <property type="match status" value="1"/>
</dbReference>
<feature type="domain" description="DNA helicase Pif1-like DEAD-box helicase" evidence="3">
    <location>
        <begin position="233"/>
        <end position="446"/>
    </location>
</feature>
<dbReference type="GeneID" id="104706709"/>
<comment type="cofactor">
    <cofactor evidence="1">
        <name>Mg(2+)</name>
        <dbReference type="ChEBI" id="CHEBI:18420"/>
    </cofactor>
</comment>
<dbReference type="SUPFAM" id="SSF52540">
    <property type="entry name" value="P-loop containing nucleoside triphosphate hydrolases"/>
    <property type="match status" value="2"/>
</dbReference>
<name>A0ABM0T5M5_CAMSA</name>
<dbReference type="PANTHER" id="PTHR10492">
    <property type="match status" value="1"/>
</dbReference>
<keyword evidence="1" id="KW-0234">DNA repair</keyword>
<comment type="similarity">
    <text evidence="1">Belongs to the helicase family.</text>
</comment>
<organism evidence="5 6">
    <name type="scientific">Camelina sativa</name>
    <name type="common">False flax</name>
    <name type="synonym">Myagrum sativum</name>
    <dbReference type="NCBI Taxonomy" id="90675"/>
    <lineage>
        <taxon>Eukaryota</taxon>
        <taxon>Viridiplantae</taxon>
        <taxon>Streptophyta</taxon>
        <taxon>Embryophyta</taxon>
        <taxon>Tracheophyta</taxon>
        <taxon>Spermatophyta</taxon>
        <taxon>Magnoliopsida</taxon>
        <taxon>eudicotyledons</taxon>
        <taxon>Gunneridae</taxon>
        <taxon>Pentapetalae</taxon>
        <taxon>rosids</taxon>
        <taxon>malvids</taxon>
        <taxon>Brassicales</taxon>
        <taxon>Brassicaceae</taxon>
        <taxon>Camelineae</taxon>
        <taxon>Camelina</taxon>
    </lineage>
</organism>
<reference evidence="5" key="1">
    <citation type="journal article" date="2014" name="Nat. Commun.">
        <title>The emerging biofuel crop Camelina sativa retains a highly undifferentiated hexaploid genome structure.</title>
        <authorList>
            <person name="Kagale S."/>
            <person name="Koh C."/>
            <person name="Nixon J."/>
            <person name="Bollina V."/>
            <person name="Clarke W.E."/>
            <person name="Tuteja R."/>
            <person name="Spillane C."/>
            <person name="Robinson S.J."/>
            <person name="Links M.G."/>
            <person name="Clarke C."/>
            <person name="Higgins E.E."/>
            <person name="Huebert T."/>
            <person name="Sharpe A.G."/>
            <person name="Parkin I.A."/>
        </authorList>
    </citation>
    <scope>NUCLEOTIDE SEQUENCE [LARGE SCALE GENOMIC DNA]</scope>
    <source>
        <strain evidence="5">cv. DH55</strain>
    </source>
</reference>
<dbReference type="InterPro" id="IPR049163">
    <property type="entry name" value="Pif1-like_2B_dom"/>
</dbReference>
<feature type="domain" description="DNA helicase Pif1-like 2B" evidence="4">
    <location>
        <begin position="551"/>
        <end position="597"/>
    </location>
</feature>
<keyword evidence="5" id="KW-1185">Reference proteome</keyword>
<keyword evidence="1" id="KW-0347">Helicase</keyword>
<proteinExistence type="inferred from homology"/>
<gene>
    <name evidence="6" type="primary">LOC104706709</name>
</gene>
<evidence type="ECO:0000259" key="3">
    <source>
        <dbReference type="Pfam" id="PF05970"/>
    </source>
</evidence>
<dbReference type="Gene3D" id="3.40.50.300">
    <property type="entry name" value="P-loop containing nucleotide triphosphate hydrolases"/>
    <property type="match status" value="2"/>
</dbReference>
<keyword evidence="1" id="KW-0067">ATP-binding</keyword>
<dbReference type="Pfam" id="PF05970">
    <property type="entry name" value="PIF1"/>
    <property type="match status" value="1"/>
</dbReference>
<dbReference type="PANTHER" id="PTHR10492:SF90">
    <property type="entry name" value="ATP-DEPENDENT DNA HELICASE"/>
    <property type="match status" value="1"/>
</dbReference>
<dbReference type="EC" id="5.6.2.3" evidence="1"/>
<dbReference type="InterPro" id="IPR010285">
    <property type="entry name" value="DNA_helicase_pif1-like_DEAD"/>
</dbReference>
<dbReference type="RefSeq" id="XP_010421223.1">
    <property type="nucleotide sequence ID" value="XM_010422921.1"/>
</dbReference>
<evidence type="ECO:0000259" key="4">
    <source>
        <dbReference type="Pfam" id="PF21530"/>
    </source>
</evidence>
<comment type="catalytic activity">
    <reaction evidence="1">
        <text>ATP + H2O = ADP + phosphate + H(+)</text>
        <dbReference type="Rhea" id="RHEA:13065"/>
        <dbReference type="ChEBI" id="CHEBI:15377"/>
        <dbReference type="ChEBI" id="CHEBI:15378"/>
        <dbReference type="ChEBI" id="CHEBI:30616"/>
        <dbReference type="ChEBI" id="CHEBI:43474"/>
        <dbReference type="ChEBI" id="CHEBI:456216"/>
        <dbReference type="EC" id="5.6.2.3"/>
    </reaction>
</comment>
<keyword evidence="1" id="KW-0233">DNA recombination</keyword>
<keyword evidence="1" id="KW-0227">DNA damage</keyword>
<dbReference type="Proteomes" id="UP000694864">
    <property type="component" value="Chromosome 1"/>
</dbReference>
<protein>
    <recommendedName>
        <fullName evidence="1">ATP-dependent DNA helicase</fullName>
        <ecNumber evidence="1">5.6.2.3</ecNumber>
    </recommendedName>
</protein>
<keyword evidence="1" id="KW-0547">Nucleotide-binding</keyword>
<evidence type="ECO:0000313" key="6">
    <source>
        <dbReference type="RefSeq" id="XP_010421223.1"/>
    </source>
</evidence>
<dbReference type="InterPro" id="IPR027417">
    <property type="entry name" value="P-loop_NTPase"/>
</dbReference>
<feature type="coiled-coil region" evidence="2">
    <location>
        <begin position="204"/>
        <end position="240"/>
    </location>
</feature>
<evidence type="ECO:0000256" key="2">
    <source>
        <dbReference type="SAM" id="Coils"/>
    </source>
</evidence>
<evidence type="ECO:0000313" key="5">
    <source>
        <dbReference type="Proteomes" id="UP000694864"/>
    </source>
</evidence>
<keyword evidence="1" id="KW-0378">Hydrolase</keyword>
<accession>A0ABM0T5M5</accession>
<evidence type="ECO:0000256" key="1">
    <source>
        <dbReference type="RuleBase" id="RU363044"/>
    </source>
</evidence>
<dbReference type="Pfam" id="PF21530">
    <property type="entry name" value="Pif1_2B_dom"/>
    <property type="match status" value="1"/>
</dbReference>
<reference evidence="6" key="2">
    <citation type="submission" date="2025-08" db="UniProtKB">
        <authorList>
            <consortium name="RefSeq"/>
        </authorList>
    </citation>
    <scope>IDENTIFICATION</scope>
    <source>
        <tissue evidence="6">Leaf</tissue>
    </source>
</reference>